<dbReference type="SUPFAM" id="SSF54975">
    <property type="entry name" value="Acylphosphatase/BLUF domain-like"/>
    <property type="match status" value="1"/>
</dbReference>
<protein>
    <recommendedName>
        <fullName evidence="2 4">acylphosphatase</fullName>
        <ecNumber evidence="2 4">3.6.1.7</ecNumber>
    </recommendedName>
</protein>
<evidence type="ECO:0000256" key="4">
    <source>
        <dbReference type="PROSITE-ProRule" id="PRU00520"/>
    </source>
</evidence>
<organism evidence="7 8">
    <name type="scientific">Candidatus Portnoybacteria bacterium CG_4_8_14_3_um_filter_40_10</name>
    <dbReference type="NCBI Taxonomy" id="1974801"/>
    <lineage>
        <taxon>Bacteria</taxon>
        <taxon>Candidatus Portnoyibacteriota</taxon>
    </lineage>
</organism>
<evidence type="ECO:0000256" key="5">
    <source>
        <dbReference type="RuleBase" id="RU004168"/>
    </source>
</evidence>
<gene>
    <name evidence="7" type="ORF">CO001_01715</name>
</gene>
<dbReference type="InterPro" id="IPR001792">
    <property type="entry name" value="Acylphosphatase-like_dom"/>
</dbReference>
<accession>A0A2M7IIN1</accession>
<comment type="caution">
    <text evidence="7">The sequence shown here is derived from an EMBL/GenBank/DDBJ whole genome shotgun (WGS) entry which is preliminary data.</text>
</comment>
<dbReference type="Proteomes" id="UP000229561">
    <property type="component" value="Unassembled WGS sequence"/>
</dbReference>
<dbReference type="InterPro" id="IPR036046">
    <property type="entry name" value="Acylphosphatase-like_dom_sf"/>
</dbReference>
<feature type="domain" description="Acylphosphatase-like" evidence="6">
    <location>
        <begin position="4"/>
        <end position="91"/>
    </location>
</feature>
<evidence type="ECO:0000313" key="7">
    <source>
        <dbReference type="EMBL" id="PIW76374.1"/>
    </source>
</evidence>
<dbReference type="PANTHER" id="PTHR47268:SF4">
    <property type="entry name" value="ACYLPHOSPHATASE"/>
    <property type="match status" value="1"/>
</dbReference>
<dbReference type="EMBL" id="PFGY01000043">
    <property type="protein sequence ID" value="PIW76374.1"/>
    <property type="molecule type" value="Genomic_DNA"/>
</dbReference>
<dbReference type="InterPro" id="IPR017968">
    <property type="entry name" value="Acylphosphatase_CS"/>
</dbReference>
<dbReference type="GO" id="GO:0003998">
    <property type="term" value="F:acylphosphatase activity"/>
    <property type="evidence" value="ECO:0007669"/>
    <property type="project" value="UniProtKB-EC"/>
</dbReference>
<name>A0A2M7IIN1_9BACT</name>
<evidence type="ECO:0000313" key="8">
    <source>
        <dbReference type="Proteomes" id="UP000229561"/>
    </source>
</evidence>
<keyword evidence="4" id="KW-0378">Hydrolase</keyword>
<feature type="active site" evidence="4">
    <location>
        <position position="19"/>
    </location>
</feature>
<evidence type="ECO:0000259" key="6">
    <source>
        <dbReference type="PROSITE" id="PS51160"/>
    </source>
</evidence>
<dbReference type="Gene3D" id="3.30.70.100">
    <property type="match status" value="1"/>
</dbReference>
<evidence type="ECO:0000256" key="1">
    <source>
        <dbReference type="ARBA" id="ARBA00005614"/>
    </source>
</evidence>
<proteinExistence type="inferred from homology"/>
<dbReference type="AlphaFoldDB" id="A0A2M7IIN1"/>
<sequence>MNKRVIIKVSGAVQGVFFRAHIFDKAQEILLVGWVSNEPDGTVKIVAEGEEEKLKKFIEYCKEGPKFANVENLDVKWEEAKGEFEKFEIRYL</sequence>
<dbReference type="PRINTS" id="PR00112">
    <property type="entry name" value="ACYLPHPHTASE"/>
</dbReference>
<comment type="similarity">
    <text evidence="1 5">Belongs to the acylphosphatase family.</text>
</comment>
<feature type="active site" evidence="4">
    <location>
        <position position="37"/>
    </location>
</feature>
<dbReference type="PROSITE" id="PS00150">
    <property type="entry name" value="ACYLPHOSPHATASE_1"/>
    <property type="match status" value="1"/>
</dbReference>
<dbReference type="InterPro" id="IPR020456">
    <property type="entry name" value="Acylphosphatase"/>
</dbReference>
<reference evidence="8" key="1">
    <citation type="submission" date="2017-09" db="EMBL/GenBank/DDBJ databases">
        <title>Depth-based differentiation of microbial function through sediment-hosted aquifers and enrichment of novel symbionts in the deep terrestrial subsurface.</title>
        <authorList>
            <person name="Probst A.J."/>
            <person name="Ladd B."/>
            <person name="Jarett J.K."/>
            <person name="Geller-Mcgrath D.E."/>
            <person name="Sieber C.M.K."/>
            <person name="Emerson J.B."/>
            <person name="Anantharaman K."/>
            <person name="Thomas B.C."/>
            <person name="Malmstrom R."/>
            <person name="Stieglmeier M."/>
            <person name="Klingl A."/>
            <person name="Woyke T."/>
            <person name="Ryan C.M."/>
            <person name="Banfield J.F."/>
        </authorList>
    </citation>
    <scope>NUCLEOTIDE SEQUENCE [LARGE SCALE GENOMIC DNA]</scope>
</reference>
<dbReference type="EC" id="3.6.1.7" evidence="2 4"/>
<comment type="catalytic activity">
    <reaction evidence="3 4">
        <text>an acyl phosphate + H2O = a carboxylate + phosphate + H(+)</text>
        <dbReference type="Rhea" id="RHEA:14965"/>
        <dbReference type="ChEBI" id="CHEBI:15377"/>
        <dbReference type="ChEBI" id="CHEBI:15378"/>
        <dbReference type="ChEBI" id="CHEBI:29067"/>
        <dbReference type="ChEBI" id="CHEBI:43474"/>
        <dbReference type="ChEBI" id="CHEBI:59918"/>
        <dbReference type="EC" id="3.6.1.7"/>
    </reaction>
</comment>
<dbReference type="Pfam" id="PF00708">
    <property type="entry name" value="Acylphosphatase"/>
    <property type="match status" value="1"/>
</dbReference>
<dbReference type="PROSITE" id="PS51160">
    <property type="entry name" value="ACYLPHOSPHATASE_3"/>
    <property type="match status" value="1"/>
</dbReference>
<evidence type="ECO:0000256" key="3">
    <source>
        <dbReference type="ARBA" id="ARBA00047645"/>
    </source>
</evidence>
<evidence type="ECO:0000256" key="2">
    <source>
        <dbReference type="ARBA" id="ARBA00012150"/>
    </source>
</evidence>
<dbReference type="PANTHER" id="PTHR47268">
    <property type="entry name" value="ACYLPHOSPHATASE"/>
    <property type="match status" value="1"/>
</dbReference>